<dbReference type="Proteomes" id="UP001420932">
    <property type="component" value="Unassembled WGS sequence"/>
</dbReference>
<dbReference type="AlphaFoldDB" id="A0AAP0L4Z6"/>
<protein>
    <submittedName>
        <fullName evidence="2">Uncharacterized protein</fullName>
    </submittedName>
</protein>
<reference evidence="2 3" key="1">
    <citation type="submission" date="2024-01" db="EMBL/GenBank/DDBJ databases">
        <title>Genome assemblies of Stephania.</title>
        <authorList>
            <person name="Yang L."/>
        </authorList>
    </citation>
    <scope>NUCLEOTIDE SEQUENCE [LARGE SCALE GENOMIC DNA]</scope>
    <source>
        <strain evidence="2">YNDBR</strain>
        <tissue evidence="2">Leaf</tissue>
    </source>
</reference>
<keyword evidence="3" id="KW-1185">Reference proteome</keyword>
<organism evidence="2 3">
    <name type="scientific">Stephania yunnanensis</name>
    <dbReference type="NCBI Taxonomy" id="152371"/>
    <lineage>
        <taxon>Eukaryota</taxon>
        <taxon>Viridiplantae</taxon>
        <taxon>Streptophyta</taxon>
        <taxon>Embryophyta</taxon>
        <taxon>Tracheophyta</taxon>
        <taxon>Spermatophyta</taxon>
        <taxon>Magnoliopsida</taxon>
        <taxon>Ranunculales</taxon>
        <taxon>Menispermaceae</taxon>
        <taxon>Menispermoideae</taxon>
        <taxon>Cissampelideae</taxon>
        <taxon>Stephania</taxon>
    </lineage>
</organism>
<comment type="caution">
    <text evidence="2">The sequence shown here is derived from an EMBL/GenBank/DDBJ whole genome shotgun (WGS) entry which is preliminary data.</text>
</comment>
<accession>A0AAP0L4Z6</accession>
<name>A0AAP0L4Z6_9MAGN</name>
<evidence type="ECO:0000313" key="2">
    <source>
        <dbReference type="EMBL" id="KAK9163215.1"/>
    </source>
</evidence>
<sequence length="56" mass="6160">MPHDHEASHPPPSSSQTASAPPRHSSLIHNCESKQSTEPTLFESFHQAPSYQSPHT</sequence>
<dbReference type="EMBL" id="JBBNAF010000002">
    <property type="protein sequence ID" value="KAK9163215.1"/>
    <property type="molecule type" value="Genomic_DNA"/>
</dbReference>
<evidence type="ECO:0000256" key="1">
    <source>
        <dbReference type="SAM" id="MobiDB-lite"/>
    </source>
</evidence>
<proteinExistence type="predicted"/>
<feature type="compositionally biased region" description="Polar residues" evidence="1">
    <location>
        <begin position="47"/>
        <end position="56"/>
    </location>
</feature>
<evidence type="ECO:0000313" key="3">
    <source>
        <dbReference type="Proteomes" id="UP001420932"/>
    </source>
</evidence>
<feature type="region of interest" description="Disordered" evidence="1">
    <location>
        <begin position="1"/>
        <end position="56"/>
    </location>
</feature>
<gene>
    <name evidence="2" type="ORF">Syun_004117</name>
</gene>